<dbReference type="InterPro" id="IPR011990">
    <property type="entry name" value="TPR-like_helical_dom_sf"/>
</dbReference>
<feature type="domain" description="HTH luxR-type" evidence="4">
    <location>
        <begin position="877"/>
        <end position="942"/>
    </location>
</feature>
<dbReference type="CDD" id="cd06170">
    <property type="entry name" value="LuxR_C_like"/>
    <property type="match status" value="1"/>
</dbReference>
<dbReference type="InterPro" id="IPR041617">
    <property type="entry name" value="TPR_MalT"/>
</dbReference>
<dbReference type="Pfam" id="PF25873">
    <property type="entry name" value="WHD_MalT"/>
    <property type="match status" value="1"/>
</dbReference>
<comment type="caution">
    <text evidence="5">The sequence shown here is derived from an EMBL/GenBank/DDBJ whole genome shotgun (WGS) entry which is preliminary data.</text>
</comment>
<name>A0A326U3V8_THEHA</name>
<dbReference type="PRINTS" id="PR00038">
    <property type="entry name" value="HTHLUXR"/>
</dbReference>
<dbReference type="PANTHER" id="PTHR44688:SF16">
    <property type="entry name" value="DNA-BINDING TRANSCRIPTIONAL ACTIVATOR DEVR_DOSR"/>
    <property type="match status" value="1"/>
</dbReference>
<dbReference type="SUPFAM" id="SSF48452">
    <property type="entry name" value="TPR-like"/>
    <property type="match status" value="1"/>
</dbReference>
<dbReference type="EMBL" id="QKUF01000013">
    <property type="protein sequence ID" value="PZW27144.1"/>
    <property type="molecule type" value="Genomic_DNA"/>
</dbReference>
<dbReference type="AlphaFoldDB" id="A0A326U3V8"/>
<dbReference type="Gene3D" id="1.25.40.10">
    <property type="entry name" value="Tetratricopeptide repeat domain"/>
    <property type="match status" value="1"/>
</dbReference>
<dbReference type="RefSeq" id="WP_170142732.1">
    <property type="nucleotide sequence ID" value="NZ_BIFX01000002.1"/>
</dbReference>
<reference evidence="5 6" key="1">
    <citation type="submission" date="2018-06" db="EMBL/GenBank/DDBJ databases">
        <title>Genomic Encyclopedia of Archaeal and Bacterial Type Strains, Phase II (KMG-II): from individual species to whole genera.</title>
        <authorList>
            <person name="Goeker M."/>
        </authorList>
    </citation>
    <scope>NUCLEOTIDE SEQUENCE [LARGE SCALE GENOMIC DNA]</scope>
    <source>
        <strain evidence="5 6">ATCC BAA-1881</strain>
    </source>
</reference>
<evidence type="ECO:0000313" key="5">
    <source>
        <dbReference type="EMBL" id="PZW27144.1"/>
    </source>
</evidence>
<dbReference type="SUPFAM" id="SSF46894">
    <property type="entry name" value="C-terminal effector domain of the bipartite response regulators"/>
    <property type="match status" value="1"/>
</dbReference>
<dbReference type="Pfam" id="PF00196">
    <property type="entry name" value="GerE"/>
    <property type="match status" value="1"/>
</dbReference>
<dbReference type="InterPro" id="IPR059106">
    <property type="entry name" value="WHD_MalT"/>
</dbReference>
<accession>A0A326U3V8</accession>
<keyword evidence="1" id="KW-0805">Transcription regulation</keyword>
<keyword evidence="6" id="KW-1185">Reference proteome</keyword>
<dbReference type="InterPro" id="IPR036388">
    <property type="entry name" value="WH-like_DNA-bd_sf"/>
</dbReference>
<keyword evidence="3" id="KW-0804">Transcription</keyword>
<evidence type="ECO:0000259" key="4">
    <source>
        <dbReference type="PROSITE" id="PS50043"/>
    </source>
</evidence>
<dbReference type="InterPro" id="IPR016032">
    <property type="entry name" value="Sig_transdc_resp-reg_C-effctor"/>
</dbReference>
<dbReference type="Proteomes" id="UP000248806">
    <property type="component" value="Unassembled WGS sequence"/>
</dbReference>
<dbReference type="InterPro" id="IPR000792">
    <property type="entry name" value="Tscrpt_reg_LuxR_C"/>
</dbReference>
<dbReference type="PROSITE" id="PS00622">
    <property type="entry name" value="HTH_LUXR_1"/>
    <property type="match status" value="1"/>
</dbReference>
<sequence>MQDASRTPSIKHLRHSNNPAQQNYFSSLIPFQPLLTKIRPPSLPLKHVSRPFLVSTLNHNITQYKLTLLTSSPGFGKTTLLSEWCADPPETALPYAWLSLDERDNDPKHFFAYLLFALQCVHLVEDFNHLLPPSPHEALSETNLSYLLNEITISIPYDFVLILDQYHCITSTAIHKAILFLLEYAPANVHFVIAGRTPPPFPLARLRAQARLIELGDKELRFQLSEASQFLKEKMQVSLSDEQVATLNQRTEGWITALQLAAYALRKQEGEGIDRLIHSFSGNHHYILDYLTAETFHQQSTTIQTILMQTSILDRLNPSLCAAVIDENDGYAILDTLEKTGLFLIPIDGEEGWYRYHRCFRDFLYHLLTRTSPDILPELHYRASIWFELQGEYPSAIEHALAASDFERAIALLGQVASHLLTQGHFLLLLNWLIAIPDEYILAHPLLCLVYIWSMIFRGYTSNVEKYLRSVKLSAAPQSASSPNRNEKIDEAYWQAASAAVHCYLANIQGRIHDAIESASYALKHLPVADFPMRVQVVMVAGVTVWLTGKEAEAIPYFEQAYRDNLAAGSLPFACTSAWVQAKLYIIRGYLHQGMELLQQALQIIEQLSPNATEESLLATGMLWLGIGNIYRYWNNKELSIHYLTKGLELCSRWDGIGLAGPAMIDGMLTLALFRLEQGQEKEAQEIIYQAEQYVHKYSLHFYTPLSLRIFQKRFKPEGGAQLTQFILSKVPTSFLYELDQMVDIRFFLQQKEYDRALNILAPLLEQAQAANRRAIVLELRLLQALAYEGKRDSMQAGQALCQALADGASDYFIQPFLAQEQAMYDLLVKVLDLRNKTPQPDWPAFPLDYALNILDAFKADKQSIPAQHESGKAFQEKTSIEQLTPKEQEVVKLAIQGYSNSEIARKMCLEVCTVRWHMKNIYGKLQVHNRIQLALKVQEAEL</sequence>
<dbReference type="SMART" id="SM00421">
    <property type="entry name" value="HTH_LUXR"/>
    <property type="match status" value="1"/>
</dbReference>
<dbReference type="PROSITE" id="PS50043">
    <property type="entry name" value="HTH_LUXR_2"/>
    <property type="match status" value="1"/>
</dbReference>
<proteinExistence type="predicted"/>
<keyword evidence="2" id="KW-0238">DNA-binding</keyword>
<gene>
    <name evidence="5" type="ORF">EI42_03707</name>
</gene>
<evidence type="ECO:0000256" key="2">
    <source>
        <dbReference type="ARBA" id="ARBA00023125"/>
    </source>
</evidence>
<evidence type="ECO:0000256" key="3">
    <source>
        <dbReference type="ARBA" id="ARBA00023163"/>
    </source>
</evidence>
<dbReference type="GO" id="GO:0003677">
    <property type="term" value="F:DNA binding"/>
    <property type="evidence" value="ECO:0007669"/>
    <property type="project" value="UniProtKB-KW"/>
</dbReference>
<evidence type="ECO:0000256" key="1">
    <source>
        <dbReference type="ARBA" id="ARBA00023015"/>
    </source>
</evidence>
<organism evidence="5 6">
    <name type="scientific">Thermosporothrix hazakensis</name>
    <dbReference type="NCBI Taxonomy" id="644383"/>
    <lineage>
        <taxon>Bacteria</taxon>
        <taxon>Bacillati</taxon>
        <taxon>Chloroflexota</taxon>
        <taxon>Ktedonobacteria</taxon>
        <taxon>Ktedonobacterales</taxon>
        <taxon>Thermosporotrichaceae</taxon>
        <taxon>Thermosporothrix</taxon>
    </lineage>
</organism>
<dbReference type="GO" id="GO:0006355">
    <property type="term" value="P:regulation of DNA-templated transcription"/>
    <property type="evidence" value="ECO:0007669"/>
    <property type="project" value="InterPro"/>
</dbReference>
<protein>
    <submittedName>
        <fullName evidence="5">LuxR family maltose regulon positive regulatory protein</fullName>
    </submittedName>
</protein>
<dbReference type="Pfam" id="PF17874">
    <property type="entry name" value="TPR_MalT"/>
    <property type="match status" value="1"/>
</dbReference>
<dbReference type="InterPro" id="IPR027417">
    <property type="entry name" value="P-loop_NTPase"/>
</dbReference>
<dbReference type="SUPFAM" id="SSF52540">
    <property type="entry name" value="P-loop containing nucleoside triphosphate hydrolases"/>
    <property type="match status" value="1"/>
</dbReference>
<evidence type="ECO:0000313" key="6">
    <source>
        <dbReference type="Proteomes" id="UP000248806"/>
    </source>
</evidence>
<dbReference type="PANTHER" id="PTHR44688">
    <property type="entry name" value="DNA-BINDING TRANSCRIPTIONAL ACTIVATOR DEVR_DOSR"/>
    <property type="match status" value="1"/>
</dbReference>
<dbReference type="Gene3D" id="1.10.10.10">
    <property type="entry name" value="Winged helix-like DNA-binding domain superfamily/Winged helix DNA-binding domain"/>
    <property type="match status" value="1"/>
</dbReference>